<dbReference type="InterPro" id="IPR000182">
    <property type="entry name" value="GNAT_dom"/>
</dbReference>
<dbReference type="GO" id="GO:0016746">
    <property type="term" value="F:acyltransferase activity"/>
    <property type="evidence" value="ECO:0007669"/>
    <property type="project" value="UniProtKB-KW"/>
</dbReference>
<evidence type="ECO:0000313" key="6">
    <source>
        <dbReference type="Proteomes" id="UP001241072"/>
    </source>
</evidence>
<organism evidence="5 6">
    <name type="scientific">Antiquaquibacter soli</name>
    <dbReference type="NCBI Taxonomy" id="3064523"/>
    <lineage>
        <taxon>Bacteria</taxon>
        <taxon>Bacillati</taxon>
        <taxon>Actinomycetota</taxon>
        <taxon>Actinomycetes</taxon>
        <taxon>Micrococcales</taxon>
        <taxon>Microbacteriaceae</taxon>
        <taxon>Antiquaquibacter</taxon>
    </lineage>
</organism>
<dbReference type="EMBL" id="JAUQUB010000002">
    <property type="protein sequence ID" value="MDO7882896.1"/>
    <property type="molecule type" value="Genomic_DNA"/>
</dbReference>
<keyword evidence="2 5" id="KW-0012">Acyltransferase</keyword>
<sequence length="338" mass="36745">MTERPLSERVSAPARLDLPEGPDAMTWRSATTDDIPALYELEREVSAADHPHYTTPLEEFEDDFAASFIDIATDTVVAVEPDGTIQGWGLVILSPGQRTLVRTILAGAVRPSARGRGLGRRILGWQVARAEQLLATSEKTLPGWVLAYVQENVADARALFERAGLSIARYFLELRRDLSQPIPELGGGLTIEPFTPERSGAVHAAVVDAFQDHWASQPMSDEQWETFTARSIARPDLSAVAIVDGEVAGFVLASVNDEDWEGQGFSSAYIDLVGVPRAFRGRGIAPALLAHSMRAMAAEGLEKAVLDVDSDSPTGALGLYQKVGFVESHRSIAYTREY</sequence>
<feature type="domain" description="N-acetyltransferase" evidence="4">
    <location>
        <begin position="189"/>
        <end position="338"/>
    </location>
</feature>
<evidence type="ECO:0000256" key="3">
    <source>
        <dbReference type="SAM" id="MobiDB-lite"/>
    </source>
</evidence>
<name>A0ABT9BSX0_9MICO</name>
<dbReference type="PANTHER" id="PTHR43877">
    <property type="entry name" value="AMINOALKYLPHOSPHONATE N-ACETYLTRANSFERASE-RELATED-RELATED"/>
    <property type="match status" value="1"/>
</dbReference>
<dbReference type="Gene3D" id="3.40.630.30">
    <property type="match status" value="1"/>
</dbReference>
<accession>A0ABT9BSX0</accession>
<dbReference type="Pfam" id="PF00583">
    <property type="entry name" value="Acetyltransf_1"/>
    <property type="match status" value="2"/>
</dbReference>
<gene>
    <name evidence="5" type="ORF">Q5716_11730</name>
</gene>
<dbReference type="InterPro" id="IPR050832">
    <property type="entry name" value="Bact_Acetyltransf"/>
</dbReference>
<dbReference type="CDD" id="cd04301">
    <property type="entry name" value="NAT_SF"/>
    <property type="match status" value="2"/>
</dbReference>
<evidence type="ECO:0000313" key="5">
    <source>
        <dbReference type="EMBL" id="MDO7882896.1"/>
    </source>
</evidence>
<keyword evidence="6" id="KW-1185">Reference proteome</keyword>
<feature type="domain" description="N-acetyltransferase" evidence="4">
    <location>
        <begin position="25"/>
        <end position="183"/>
    </location>
</feature>
<dbReference type="EC" id="2.3.1.-" evidence="5"/>
<dbReference type="Proteomes" id="UP001241072">
    <property type="component" value="Unassembled WGS sequence"/>
</dbReference>
<dbReference type="RefSeq" id="WP_305003326.1">
    <property type="nucleotide sequence ID" value="NZ_JAUQUB010000002.1"/>
</dbReference>
<keyword evidence="1 5" id="KW-0808">Transferase</keyword>
<protein>
    <submittedName>
        <fullName evidence="5">GNAT family N-acetyltransferase</fullName>
        <ecNumber evidence="5">2.3.1.-</ecNumber>
    </submittedName>
</protein>
<evidence type="ECO:0000256" key="1">
    <source>
        <dbReference type="ARBA" id="ARBA00022679"/>
    </source>
</evidence>
<feature type="region of interest" description="Disordered" evidence="3">
    <location>
        <begin position="1"/>
        <end position="26"/>
    </location>
</feature>
<reference evidence="5 6" key="1">
    <citation type="submission" date="2023-07" db="EMBL/GenBank/DDBJ databases">
        <title>Protaetiibacter sp. nov WY-16 isolated from soil.</title>
        <authorList>
            <person name="Liu B."/>
            <person name="Wan Y."/>
        </authorList>
    </citation>
    <scope>NUCLEOTIDE SEQUENCE [LARGE SCALE GENOMIC DNA]</scope>
    <source>
        <strain evidence="5 6">WY-16</strain>
    </source>
</reference>
<dbReference type="SUPFAM" id="SSF55729">
    <property type="entry name" value="Acyl-CoA N-acyltransferases (Nat)"/>
    <property type="match status" value="2"/>
</dbReference>
<dbReference type="InterPro" id="IPR016181">
    <property type="entry name" value="Acyl_CoA_acyltransferase"/>
</dbReference>
<evidence type="ECO:0000256" key="2">
    <source>
        <dbReference type="ARBA" id="ARBA00023315"/>
    </source>
</evidence>
<evidence type="ECO:0000259" key="4">
    <source>
        <dbReference type="PROSITE" id="PS51186"/>
    </source>
</evidence>
<proteinExistence type="predicted"/>
<comment type="caution">
    <text evidence="5">The sequence shown here is derived from an EMBL/GenBank/DDBJ whole genome shotgun (WGS) entry which is preliminary data.</text>
</comment>
<dbReference type="PROSITE" id="PS51186">
    <property type="entry name" value="GNAT"/>
    <property type="match status" value="2"/>
</dbReference>